<feature type="compositionally biased region" description="Low complexity" evidence="3">
    <location>
        <begin position="274"/>
        <end position="283"/>
    </location>
</feature>
<feature type="compositionally biased region" description="Basic and acidic residues" evidence="3">
    <location>
        <begin position="317"/>
        <end position="327"/>
    </location>
</feature>
<evidence type="ECO:0000256" key="2">
    <source>
        <dbReference type="ARBA" id="ARBA00023242"/>
    </source>
</evidence>
<sequence>MATTQSAHDPGLERPPASQQDGSSSALTSNLPPPTSPSVNRGPPIALTTNDQVMALLKNVPGFFPSDGTKDATAAEALSNLAQSTYPHQVSSNPVALSTAFPVHAAQFGQNGPSGPPPTSAIRTDVNSDPQAGSSSAPLDDGADSPDDDKPSSRSGGRRSGRSATMTNDEWARIRKDNHKEVERRRRGNINEGINELGRIVPNGSGEKAKGAILSRAVQYIHHLKENEARNIEKWTLEKLLMDQAMGDLQGQLEQTRRMWEEERMARQRLEAELAALRGEAPRVGSPTEGQNGAKRGREEASGPGSKPVEKEEQESGDERVKRQRTD</sequence>
<reference evidence="5 6" key="1">
    <citation type="submission" date="2022-09" db="EMBL/GenBank/DDBJ databases">
        <authorList>
            <person name="Palmer J.M."/>
        </authorList>
    </citation>
    <scope>NUCLEOTIDE SEQUENCE [LARGE SCALE GENOMIC DNA]</scope>
    <source>
        <strain evidence="5 6">DSM 7382</strain>
    </source>
</reference>
<feature type="region of interest" description="Disordered" evidence="3">
    <location>
        <begin position="1"/>
        <end position="47"/>
    </location>
</feature>
<dbReference type="AlphaFoldDB" id="A0AAW0GIK9"/>
<evidence type="ECO:0000256" key="3">
    <source>
        <dbReference type="SAM" id="MobiDB-lite"/>
    </source>
</evidence>
<dbReference type="GO" id="GO:0046983">
    <property type="term" value="F:protein dimerization activity"/>
    <property type="evidence" value="ECO:0007669"/>
    <property type="project" value="InterPro"/>
</dbReference>
<dbReference type="GO" id="GO:0003677">
    <property type="term" value="F:DNA binding"/>
    <property type="evidence" value="ECO:0007669"/>
    <property type="project" value="UniProtKB-KW"/>
</dbReference>
<dbReference type="PANTHER" id="PTHR47787">
    <property type="entry name" value="CENTROMERE-BINDING PROTEIN 1"/>
    <property type="match status" value="1"/>
</dbReference>
<dbReference type="SMART" id="SM00353">
    <property type="entry name" value="HLH"/>
    <property type="match status" value="1"/>
</dbReference>
<comment type="caution">
    <text evidence="5">The sequence shown here is derived from an EMBL/GenBank/DDBJ whole genome shotgun (WGS) entry which is preliminary data.</text>
</comment>
<gene>
    <name evidence="5" type="ORF">QCA50_008350</name>
</gene>
<feature type="compositionally biased region" description="Polar residues" evidence="3">
    <location>
        <begin position="121"/>
        <end position="131"/>
    </location>
</feature>
<evidence type="ECO:0000313" key="5">
    <source>
        <dbReference type="EMBL" id="KAK7688810.1"/>
    </source>
</evidence>
<evidence type="ECO:0000259" key="4">
    <source>
        <dbReference type="PROSITE" id="PS50888"/>
    </source>
</evidence>
<proteinExistence type="predicted"/>
<name>A0AAW0GIK9_9APHY</name>
<feature type="region of interest" description="Disordered" evidence="3">
    <location>
        <begin position="274"/>
        <end position="327"/>
    </location>
</feature>
<dbReference type="GO" id="GO:0005634">
    <property type="term" value="C:nucleus"/>
    <property type="evidence" value="ECO:0007669"/>
    <property type="project" value="TreeGrafter"/>
</dbReference>
<dbReference type="InterPro" id="IPR011598">
    <property type="entry name" value="bHLH_dom"/>
</dbReference>
<feature type="compositionally biased region" description="Basic and acidic residues" evidence="3">
    <location>
        <begin position="170"/>
        <end position="184"/>
    </location>
</feature>
<evidence type="ECO:0000313" key="6">
    <source>
        <dbReference type="Proteomes" id="UP001385951"/>
    </source>
</evidence>
<dbReference type="InterPro" id="IPR036638">
    <property type="entry name" value="HLH_DNA-bd_sf"/>
</dbReference>
<dbReference type="Gene3D" id="4.10.280.10">
    <property type="entry name" value="Helix-loop-helix DNA-binding domain"/>
    <property type="match status" value="1"/>
</dbReference>
<keyword evidence="1" id="KW-0238">DNA-binding</keyword>
<dbReference type="InterPro" id="IPR047206">
    <property type="entry name" value="bHLHzip_scCBP1-like"/>
</dbReference>
<dbReference type="SUPFAM" id="SSF47459">
    <property type="entry name" value="HLH, helix-loop-helix DNA-binding domain"/>
    <property type="match status" value="1"/>
</dbReference>
<accession>A0AAW0GIK9</accession>
<dbReference type="Pfam" id="PF00010">
    <property type="entry name" value="HLH"/>
    <property type="match status" value="1"/>
</dbReference>
<dbReference type="CDD" id="cd11398">
    <property type="entry name" value="bHLHzip_scCBP1"/>
    <property type="match status" value="1"/>
</dbReference>
<dbReference type="GO" id="GO:0003700">
    <property type="term" value="F:DNA-binding transcription factor activity"/>
    <property type="evidence" value="ECO:0007669"/>
    <property type="project" value="InterPro"/>
</dbReference>
<dbReference type="Proteomes" id="UP001385951">
    <property type="component" value="Unassembled WGS sequence"/>
</dbReference>
<dbReference type="PANTHER" id="PTHR47787:SF1">
    <property type="entry name" value="CENTROMERE-BINDING PROTEIN 1"/>
    <property type="match status" value="1"/>
</dbReference>
<organism evidence="5 6">
    <name type="scientific">Cerrena zonata</name>
    <dbReference type="NCBI Taxonomy" id="2478898"/>
    <lineage>
        <taxon>Eukaryota</taxon>
        <taxon>Fungi</taxon>
        <taxon>Dikarya</taxon>
        <taxon>Basidiomycota</taxon>
        <taxon>Agaricomycotina</taxon>
        <taxon>Agaricomycetes</taxon>
        <taxon>Polyporales</taxon>
        <taxon>Cerrenaceae</taxon>
        <taxon>Cerrena</taxon>
    </lineage>
</organism>
<protein>
    <recommendedName>
        <fullName evidence="4">BHLH domain-containing protein</fullName>
    </recommendedName>
</protein>
<feature type="region of interest" description="Disordered" evidence="3">
    <location>
        <begin position="106"/>
        <end position="184"/>
    </location>
</feature>
<evidence type="ECO:0000256" key="1">
    <source>
        <dbReference type="ARBA" id="ARBA00023125"/>
    </source>
</evidence>
<dbReference type="EMBL" id="JASBNA010000010">
    <property type="protein sequence ID" value="KAK7688810.1"/>
    <property type="molecule type" value="Genomic_DNA"/>
</dbReference>
<keyword evidence="2" id="KW-0539">Nucleus</keyword>
<keyword evidence="6" id="KW-1185">Reference proteome</keyword>
<dbReference type="PROSITE" id="PS50888">
    <property type="entry name" value="BHLH"/>
    <property type="match status" value="1"/>
</dbReference>
<feature type="domain" description="BHLH" evidence="4">
    <location>
        <begin position="174"/>
        <end position="224"/>
    </location>
</feature>